<dbReference type="PROSITE" id="PS50102">
    <property type="entry name" value="RRM"/>
    <property type="match status" value="2"/>
</dbReference>
<accession>A0A8H7CT69</accession>
<feature type="region of interest" description="Disordered" evidence="4">
    <location>
        <begin position="332"/>
        <end position="352"/>
    </location>
</feature>
<dbReference type="OrthoDB" id="271725at2759"/>
<feature type="domain" description="RRM" evidence="5">
    <location>
        <begin position="239"/>
        <end position="313"/>
    </location>
</feature>
<dbReference type="PANTHER" id="PTHR24012">
    <property type="entry name" value="RNA BINDING PROTEIN"/>
    <property type="match status" value="1"/>
</dbReference>
<feature type="domain" description="RRM" evidence="5">
    <location>
        <begin position="389"/>
        <end position="471"/>
    </location>
</feature>
<keyword evidence="7" id="KW-1185">Reference proteome</keyword>
<name>A0A8H7CT69_9AGAR</name>
<evidence type="ECO:0000256" key="2">
    <source>
        <dbReference type="ARBA" id="ARBA00022884"/>
    </source>
</evidence>
<evidence type="ECO:0000256" key="1">
    <source>
        <dbReference type="ARBA" id="ARBA00022737"/>
    </source>
</evidence>
<feature type="region of interest" description="Disordered" evidence="4">
    <location>
        <begin position="796"/>
        <end position="904"/>
    </location>
</feature>
<feature type="compositionally biased region" description="Polar residues" evidence="4">
    <location>
        <begin position="743"/>
        <end position="759"/>
    </location>
</feature>
<dbReference type="InterPro" id="IPR012677">
    <property type="entry name" value="Nucleotide-bd_a/b_plait_sf"/>
</dbReference>
<dbReference type="AlphaFoldDB" id="A0A8H7CT69"/>
<feature type="region of interest" description="Disordered" evidence="4">
    <location>
        <begin position="510"/>
        <end position="529"/>
    </location>
</feature>
<evidence type="ECO:0000313" key="7">
    <source>
        <dbReference type="Proteomes" id="UP000623467"/>
    </source>
</evidence>
<gene>
    <name evidence="6" type="ORF">MSAN_01736600</name>
</gene>
<keyword evidence="1" id="KW-0677">Repeat</keyword>
<evidence type="ECO:0000313" key="6">
    <source>
        <dbReference type="EMBL" id="KAF7349464.1"/>
    </source>
</evidence>
<feature type="region of interest" description="Disordered" evidence="4">
    <location>
        <begin position="743"/>
        <end position="780"/>
    </location>
</feature>
<sequence>MSLSPHSSPSSPAPGQNTTTDSSTQPQISLPSCAPPTPPPDADDPSSRSPTTESQSTLTLASPLLPSLPTSVSSPAWRRRLHHPNLLLPNCLPLVHQLAPSALFEGGEIVQAQVLMKDLTLRLDLPREDTTMNTVSETDVSISASKQKPESQLEPGQIDEFPSSPPPSPPRAPSVETIPLPPIDAPSAYPPPVPPPSVVPVAAAPSAASSADAPPVAHDPSPAPAPAPAREPVQPEKTPNVYINGLPPNFPEDQLFELAKPFGVVLSVRSFTRHVGDTETGYGFVLFDTVAAAERCINTLRRYRNLHPTFSKQVHKIPGTMYSQASLSTAHAFDSPSHSSSNDEGFVHQNANQDNTSSLAGWEQESAGAGSADSGFKAKMARLADAASTNLYIEGLPLSIDEATLAALVTPYHIRSSRFFQTKLSSPPRIIAFVRLETRAAAEEIIERLHGRMVRGWNDPGSRISVRFADTSEQRELRRAERLAREGDQTSSQLSIAQATLLNLRGKDLHSQPHAHAPTHAHHSQRSDGANDFEVDYSRVQPAFNFGGQPQHPNQRMNMNPNMNTNMNMNPAMASLLESLQASTRRERDGMYRGVDYDYLEQQQHPAHPHPYTRGLGLGGATATEEFILRARSNSLPQQQQLQNVNLGFNGKRRPVPLDLSARQRPMVEIDDSAAANIGMGVRGYRAHAATLAFPHHQQYGALDPVNMDEEEFHAAASVQRRQQAPFDLHGAQQLGAHAHSLQHTNNTRMPRSQPSSLRGPSGTHDFIRTHPNNVNLSNNQQTHHYQNARNMNSHLNLRPAHDNNGANNNMHTNTNNSNPNHGIYERNNARDMRGMNRHNGTSAGYNSGSHSHSHSHSHVHLSQHQYDGDQPSPPLVSPALTYSSRSSTAAFSPTTPFFGSFDENETTLRADGVGKPKKNSRTATR</sequence>
<feature type="region of interest" description="Disordered" evidence="4">
    <location>
        <begin position="1"/>
        <end position="72"/>
    </location>
</feature>
<proteinExistence type="predicted"/>
<feature type="region of interest" description="Disordered" evidence="4">
    <location>
        <begin position="130"/>
        <end position="191"/>
    </location>
</feature>
<feature type="compositionally biased region" description="Polar residues" evidence="4">
    <location>
        <begin position="336"/>
        <end position="352"/>
    </location>
</feature>
<evidence type="ECO:0000256" key="3">
    <source>
        <dbReference type="PROSITE-ProRule" id="PRU00176"/>
    </source>
</evidence>
<feature type="region of interest" description="Disordered" evidence="4">
    <location>
        <begin position="204"/>
        <end position="240"/>
    </location>
</feature>
<feature type="compositionally biased region" description="Polar residues" evidence="4">
    <location>
        <begin position="881"/>
        <end position="898"/>
    </location>
</feature>
<evidence type="ECO:0000256" key="4">
    <source>
        <dbReference type="SAM" id="MobiDB-lite"/>
    </source>
</evidence>
<feature type="compositionally biased region" description="Low complexity" evidence="4">
    <location>
        <begin position="204"/>
        <end position="220"/>
    </location>
</feature>
<reference evidence="6" key="1">
    <citation type="submission" date="2020-05" db="EMBL/GenBank/DDBJ databases">
        <title>Mycena genomes resolve the evolution of fungal bioluminescence.</title>
        <authorList>
            <person name="Tsai I.J."/>
        </authorList>
    </citation>
    <scope>NUCLEOTIDE SEQUENCE</scope>
    <source>
        <strain evidence="6">160909Yilan</strain>
    </source>
</reference>
<feature type="compositionally biased region" description="Polar residues" evidence="4">
    <location>
        <begin position="15"/>
        <end position="30"/>
    </location>
</feature>
<evidence type="ECO:0000259" key="5">
    <source>
        <dbReference type="PROSITE" id="PS50102"/>
    </source>
</evidence>
<organism evidence="6 7">
    <name type="scientific">Mycena sanguinolenta</name>
    <dbReference type="NCBI Taxonomy" id="230812"/>
    <lineage>
        <taxon>Eukaryota</taxon>
        <taxon>Fungi</taxon>
        <taxon>Dikarya</taxon>
        <taxon>Basidiomycota</taxon>
        <taxon>Agaricomycotina</taxon>
        <taxon>Agaricomycetes</taxon>
        <taxon>Agaricomycetidae</taxon>
        <taxon>Agaricales</taxon>
        <taxon>Marasmiineae</taxon>
        <taxon>Mycenaceae</taxon>
        <taxon>Mycena</taxon>
    </lineage>
</organism>
<dbReference type="InterPro" id="IPR000504">
    <property type="entry name" value="RRM_dom"/>
</dbReference>
<comment type="caution">
    <text evidence="6">The sequence shown here is derived from an EMBL/GenBank/DDBJ whole genome shotgun (WGS) entry which is preliminary data.</text>
</comment>
<dbReference type="Gene3D" id="3.30.70.330">
    <property type="match status" value="2"/>
</dbReference>
<feature type="compositionally biased region" description="Low complexity" evidence="4">
    <location>
        <begin position="804"/>
        <end position="821"/>
    </location>
</feature>
<dbReference type="Proteomes" id="UP000623467">
    <property type="component" value="Unassembled WGS sequence"/>
</dbReference>
<dbReference type="GO" id="GO:0003723">
    <property type="term" value="F:RNA binding"/>
    <property type="evidence" value="ECO:0007669"/>
    <property type="project" value="UniProtKB-UniRule"/>
</dbReference>
<dbReference type="InterPro" id="IPR035979">
    <property type="entry name" value="RBD_domain_sf"/>
</dbReference>
<dbReference type="Pfam" id="PF00076">
    <property type="entry name" value="RRM_1"/>
    <property type="match status" value="2"/>
</dbReference>
<dbReference type="SUPFAM" id="SSF54928">
    <property type="entry name" value="RNA-binding domain, RBD"/>
    <property type="match status" value="2"/>
</dbReference>
<feature type="compositionally biased region" description="Low complexity" evidence="4">
    <location>
        <begin position="1"/>
        <end position="14"/>
    </location>
</feature>
<dbReference type="SMART" id="SM00360">
    <property type="entry name" value="RRM"/>
    <property type="match status" value="2"/>
</dbReference>
<feature type="compositionally biased region" description="Polar residues" evidence="4">
    <location>
        <begin position="131"/>
        <end position="146"/>
    </location>
</feature>
<feature type="compositionally biased region" description="Polar residues" evidence="4">
    <location>
        <begin position="771"/>
        <end position="780"/>
    </location>
</feature>
<feature type="compositionally biased region" description="Basic and acidic residues" evidence="4">
    <location>
        <begin position="824"/>
        <end position="835"/>
    </location>
</feature>
<feature type="compositionally biased region" description="Basic residues" evidence="4">
    <location>
        <begin position="852"/>
        <end position="862"/>
    </location>
</feature>
<dbReference type="EMBL" id="JACAZH010000016">
    <property type="protein sequence ID" value="KAF7349464.1"/>
    <property type="molecule type" value="Genomic_DNA"/>
</dbReference>
<keyword evidence="2 3" id="KW-0694">RNA-binding</keyword>
<feature type="compositionally biased region" description="Pro residues" evidence="4">
    <location>
        <begin position="163"/>
        <end position="172"/>
    </location>
</feature>
<feature type="compositionally biased region" description="Pro residues" evidence="4">
    <location>
        <begin position="179"/>
        <end position="191"/>
    </location>
</feature>
<feature type="compositionally biased region" description="Low complexity" evidence="4">
    <location>
        <begin position="47"/>
        <end position="72"/>
    </location>
</feature>
<protein>
    <recommendedName>
        <fullName evidence="5">RRM domain-containing protein</fullName>
    </recommendedName>
</protein>